<keyword evidence="2" id="KW-1133">Transmembrane helix</keyword>
<keyword evidence="2" id="KW-0472">Membrane</keyword>
<reference evidence="4" key="1">
    <citation type="submission" date="2020-01" db="EMBL/GenBank/DDBJ databases">
        <title>Insect and environment-associated Actinomycetes.</title>
        <authorList>
            <person name="Currrie C."/>
            <person name="Chevrette M."/>
            <person name="Carlson C."/>
            <person name="Stubbendieck R."/>
            <person name="Wendt-Pienkowski E."/>
        </authorList>
    </citation>
    <scope>NUCLEOTIDE SEQUENCE</scope>
    <source>
        <strain evidence="4">SID14436</strain>
    </source>
</reference>
<name>A0A6G3R034_9ACTN</name>
<feature type="signal peptide" evidence="3">
    <location>
        <begin position="1"/>
        <end position="29"/>
    </location>
</feature>
<evidence type="ECO:0000313" key="4">
    <source>
        <dbReference type="EMBL" id="NEA88800.1"/>
    </source>
</evidence>
<feature type="region of interest" description="Disordered" evidence="1">
    <location>
        <begin position="204"/>
        <end position="282"/>
    </location>
</feature>
<feature type="compositionally biased region" description="Pro residues" evidence="1">
    <location>
        <begin position="130"/>
        <end position="139"/>
    </location>
</feature>
<evidence type="ECO:0000256" key="2">
    <source>
        <dbReference type="SAM" id="Phobius"/>
    </source>
</evidence>
<evidence type="ECO:0000256" key="3">
    <source>
        <dbReference type="SAM" id="SignalP"/>
    </source>
</evidence>
<keyword evidence="3" id="KW-0732">Signal</keyword>
<accession>A0A6G3R034</accession>
<feature type="region of interest" description="Disordered" evidence="1">
    <location>
        <begin position="108"/>
        <end position="141"/>
    </location>
</feature>
<evidence type="ECO:0008006" key="5">
    <source>
        <dbReference type="Google" id="ProtNLM"/>
    </source>
</evidence>
<gene>
    <name evidence="4" type="ORF">G3I53_22835</name>
</gene>
<keyword evidence="2" id="KW-0812">Transmembrane</keyword>
<proteinExistence type="predicted"/>
<feature type="compositionally biased region" description="Basic and acidic residues" evidence="1">
    <location>
        <begin position="232"/>
        <end position="242"/>
    </location>
</feature>
<dbReference type="RefSeq" id="WP_164438721.1">
    <property type="nucleotide sequence ID" value="NZ_JAAGMD010000641.1"/>
</dbReference>
<feature type="transmembrane region" description="Helical" evidence="2">
    <location>
        <begin position="293"/>
        <end position="311"/>
    </location>
</feature>
<dbReference type="EMBL" id="JAAGMD010000641">
    <property type="protein sequence ID" value="NEA88800.1"/>
    <property type="molecule type" value="Genomic_DNA"/>
</dbReference>
<sequence length="315" mass="32240">MRPCLPAAVCLAVAAAVLPVAGAAAAAHADTGATPAAASCATDGDREFPLTTRLHGGPAGYTAGGGYGVWYVDLTNTTDRTCTAVHPVIVLVDAERALKPGHAQLEFYDRGTVTDPADATRPPATTDPGTPSPSPTPRPHPVRFELTDEDELVGALADDEAGFRGFTVGPGRTLTVKVRLQFTSAAVANEVVANAAVVQRHRDDGDWVGQSNDYRFRVEAAPRTGTGEPEPDVPRDPEEDRAPSPGPHPRPGDSTAPPSSTAPAPGTPAPSASSPSPLPLTDELAASGTRARILAVAAAALLTAGAAVLLARRRG</sequence>
<comment type="caution">
    <text evidence="4">The sequence shown here is derived from an EMBL/GenBank/DDBJ whole genome shotgun (WGS) entry which is preliminary data.</text>
</comment>
<feature type="chain" id="PRO_5038984177" description="Gram-positive cocci surface proteins LPxTG domain-containing protein" evidence="3">
    <location>
        <begin position="30"/>
        <end position="315"/>
    </location>
</feature>
<dbReference type="AlphaFoldDB" id="A0A6G3R034"/>
<protein>
    <recommendedName>
        <fullName evidence="5">Gram-positive cocci surface proteins LPxTG domain-containing protein</fullName>
    </recommendedName>
</protein>
<organism evidence="4">
    <name type="scientific">Streptomyces sp. SID14436</name>
    <dbReference type="NCBI Taxonomy" id="2706070"/>
    <lineage>
        <taxon>Bacteria</taxon>
        <taxon>Bacillati</taxon>
        <taxon>Actinomycetota</taxon>
        <taxon>Actinomycetes</taxon>
        <taxon>Kitasatosporales</taxon>
        <taxon>Streptomycetaceae</taxon>
        <taxon>Streptomyces</taxon>
    </lineage>
</organism>
<feature type="compositionally biased region" description="Low complexity" evidence="1">
    <location>
        <begin position="252"/>
        <end position="282"/>
    </location>
</feature>
<evidence type="ECO:0000256" key="1">
    <source>
        <dbReference type="SAM" id="MobiDB-lite"/>
    </source>
</evidence>